<reference evidence="2" key="1">
    <citation type="submission" date="2017-04" db="EMBL/GenBank/DDBJ databases">
        <authorList>
            <person name="Varghese N."/>
            <person name="Submissions S."/>
        </authorList>
    </citation>
    <scope>NUCLEOTIDE SEQUENCE [LARGE SCALE GENOMIC DNA]</scope>
    <source>
        <strain evidence="2">DSM 20463</strain>
    </source>
</reference>
<organism evidence="1 2">
    <name type="scientific">Peptoniphilus asaccharolyticus DSM 20463</name>
    <dbReference type="NCBI Taxonomy" id="573058"/>
    <lineage>
        <taxon>Bacteria</taxon>
        <taxon>Bacillati</taxon>
        <taxon>Bacillota</taxon>
        <taxon>Tissierellia</taxon>
        <taxon>Tissierellales</taxon>
        <taxon>Peptoniphilaceae</taxon>
        <taxon>Peptoniphilus</taxon>
    </lineage>
</organism>
<dbReference type="AlphaFoldDB" id="A0A1W1VGL9"/>
<protein>
    <submittedName>
        <fullName evidence="1">Uncharacterized protein</fullName>
    </submittedName>
</protein>
<dbReference type="STRING" id="573058.SAMN00017477_1895"/>
<evidence type="ECO:0000313" key="2">
    <source>
        <dbReference type="Proteomes" id="UP000192368"/>
    </source>
</evidence>
<accession>A0A1W1VGL9</accession>
<dbReference type="EMBL" id="FWWR01000014">
    <property type="protein sequence ID" value="SMB92094.1"/>
    <property type="molecule type" value="Genomic_DNA"/>
</dbReference>
<evidence type="ECO:0000313" key="1">
    <source>
        <dbReference type="EMBL" id="SMB92094.1"/>
    </source>
</evidence>
<name>A0A1W1VGL9_PEPAS</name>
<proteinExistence type="predicted"/>
<keyword evidence="2" id="KW-1185">Reference proteome</keyword>
<sequence>MLICVKAIVEYEKQQALDSLTHILNKIILFTYMRGTGGANDRGKKFNQRV</sequence>
<dbReference type="Proteomes" id="UP000192368">
    <property type="component" value="Unassembled WGS sequence"/>
</dbReference>
<gene>
    <name evidence="1" type="ORF">SAMN00017477_1895</name>
</gene>